<organism evidence="1 2">
    <name type="scientific">Candidatus Akkermansia intestinigallinarum</name>
    <dbReference type="NCBI Taxonomy" id="2838431"/>
    <lineage>
        <taxon>Bacteria</taxon>
        <taxon>Pseudomonadati</taxon>
        <taxon>Verrucomicrobiota</taxon>
        <taxon>Verrucomicrobiia</taxon>
        <taxon>Verrucomicrobiales</taxon>
        <taxon>Akkermansiaceae</taxon>
        <taxon>Akkermansia</taxon>
    </lineage>
</organism>
<comment type="caution">
    <text evidence="1">The sequence shown here is derived from an EMBL/GenBank/DDBJ whole genome shotgun (WGS) entry which is preliminary data.</text>
</comment>
<reference evidence="1" key="1">
    <citation type="journal article" date="2021" name="PeerJ">
        <title>Extensive microbial diversity within the chicken gut microbiome revealed by metagenomics and culture.</title>
        <authorList>
            <person name="Gilroy R."/>
            <person name="Ravi A."/>
            <person name="Getino M."/>
            <person name="Pursley I."/>
            <person name="Horton D.L."/>
            <person name="Alikhan N.F."/>
            <person name="Baker D."/>
            <person name="Gharbi K."/>
            <person name="Hall N."/>
            <person name="Watson M."/>
            <person name="Adriaenssens E.M."/>
            <person name="Foster-Nyarko E."/>
            <person name="Jarju S."/>
            <person name="Secka A."/>
            <person name="Antonio M."/>
            <person name="Oren A."/>
            <person name="Chaudhuri R.R."/>
            <person name="La Ragione R."/>
            <person name="Hildebrand F."/>
            <person name="Pallen M.J."/>
        </authorList>
    </citation>
    <scope>NUCLEOTIDE SEQUENCE</scope>
    <source>
        <strain evidence="1">14975</strain>
    </source>
</reference>
<protein>
    <recommendedName>
        <fullName evidence="3">Lipoprotein</fullName>
    </recommendedName>
</protein>
<gene>
    <name evidence="1" type="ORF">H9862_02105</name>
</gene>
<dbReference type="EMBL" id="DXFQ01000034">
    <property type="protein sequence ID" value="HIX19380.1"/>
    <property type="molecule type" value="Genomic_DNA"/>
</dbReference>
<evidence type="ECO:0000313" key="1">
    <source>
        <dbReference type="EMBL" id="HIX19380.1"/>
    </source>
</evidence>
<name>A0A9D1VAB3_9BACT</name>
<dbReference type="AlphaFoldDB" id="A0A9D1VAB3"/>
<proteinExistence type="predicted"/>
<evidence type="ECO:0000313" key="2">
    <source>
        <dbReference type="Proteomes" id="UP000823964"/>
    </source>
</evidence>
<evidence type="ECO:0008006" key="3">
    <source>
        <dbReference type="Google" id="ProtNLM"/>
    </source>
</evidence>
<dbReference type="PROSITE" id="PS51257">
    <property type="entry name" value="PROKAR_LIPOPROTEIN"/>
    <property type="match status" value="1"/>
</dbReference>
<sequence>MKTKVSLSYFILGGLLSLALIGTGCQPDSETRVRRALRTFQVQDIDRLVDRIEIKKVVSEGDQYAIFCEVGEEDFQAICSHRKWLPLTPDRAFEMKPGHYVEGLSGHYIKVSQDGILSYLVVLDDNKTVAFIRASAFY</sequence>
<reference evidence="1" key="2">
    <citation type="submission" date="2021-04" db="EMBL/GenBank/DDBJ databases">
        <authorList>
            <person name="Gilroy R."/>
        </authorList>
    </citation>
    <scope>NUCLEOTIDE SEQUENCE</scope>
    <source>
        <strain evidence="1">14975</strain>
    </source>
</reference>
<dbReference type="Proteomes" id="UP000823964">
    <property type="component" value="Unassembled WGS sequence"/>
</dbReference>
<accession>A0A9D1VAB3</accession>